<feature type="region of interest" description="Disordered" evidence="2">
    <location>
        <begin position="531"/>
        <end position="554"/>
    </location>
</feature>
<dbReference type="PANTHER" id="PTHR35788">
    <property type="entry name" value="EXPORTED PROTEIN-RELATED"/>
    <property type="match status" value="1"/>
</dbReference>
<reference evidence="5" key="1">
    <citation type="submission" date="2012-11" db="EMBL/GenBank/DDBJ databases">
        <title>Dependencies among metagenomic species, viruses, plasmids and units of genetic variation.</title>
        <authorList>
            <person name="Nielsen H.B."/>
            <person name="Almeida M."/>
            <person name="Juncker A.S."/>
            <person name="Rasmussen S."/>
            <person name="Li J."/>
            <person name="Sunagawa S."/>
            <person name="Plichta D."/>
            <person name="Gautier L."/>
            <person name="Le Chatelier E."/>
            <person name="Peletier E."/>
            <person name="Bonde I."/>
            <person name="Nielsen T."/>
            <person name="Manichanh C."/>
            <person name="Arumugam M."/>
            <person name="Batto J."/>
            <person name="Santos M.B.Q.D."/>
            <person name="Blom N."/>
            <person name="Borruel N."/>
            <person name="Burgdorf K.S."/>
            <person name="Boumezbeur F."/>
            <person name="Casellas F."/>
            <person name="Dore J."/>
            <person name="Guarner F."/>
            <person name="Hansen T."/>
            <person name="Hildebrand F."/>
            <person name="Kaas R.S."/>
            <person name="Kennedy S."/>
            <person name="Kristiansen K."/>
            <person name="Kultima J.R."/>
            <person name="Leonard P."/>
            <person name="Levenez F."/>
            <person name="Lund O."/>
            <person name="Moumen B."/>
            <person name="Le Paslier D."/>
            <person name="Pons N."/>
            <person name="Pedersen O."/>
            <person name="Prifti E."/>
            <person name="Qin J."/>
            <person name="Raes J."/>
            <person name="Tap J."/>
            <person name="Tims S."/>
            <person name="Ussery D.W."/>
            <person name="Yamada T."/>
            <person name="MetaHit consortium"/>
            <person name="Renault P."/>
            <person name="Sicheritz-Ponten T."/>
            <person name="Bork P."/>
            <person name="Wang J."/>
            <person name="Brunak S."/>
            <person name="Ehrlich S.D."/>
        </authorList>
    </citation>
    <scope>NUCLEOTIDE SEQUENCE [LARGE SCALE GENOMIC DNA]</scope>
</reference>
<dbReference type="InterPro" id="IPR022029">
    <property type="entry name" value="YoaR-like_PG-bd"/>
</dbReference>
<dbReference type="Pfam" id="PF12229">
    <property type="entry name" value="PG_binding_4"/>
    <property type="match status" value="1"/>
</dbReference>
<feature type="compositionally biased region" description="Basic residues" evidence="2">
    <location>
        <begin position="531"/>
        <end position="545"/>
    </location>
</feature>
<evidence type="ECO:0000313" key="6">
    <source>
        <dbReference type="Proteomes" id="UP000018162"/>
    </source>
</evidence>
<gene>
    <name evidence="5" type="ORF">BN626_00787</name>
</gene>
<organism evidence="5 6">
    <name type="scientific">Agathobacter rectalis CAG:36</name>
    <dbReference type="NCBI Taxonomy" id="1263079"/>
    <lineage>
        <taxon>Bacteria</taxon>
        <taxon>Bacillati</taxon>
        <taxon>Bacillota</taxon>
        <taxon>Clostridia</taxon>
        <taxon>Lachnospirales</taxon>
        <taxon>Lachnospiraceae</taxon>
        <taxon>Agathobacter</taxon>
    </lineage>
</organism>
<dbReference type="Pfam" id="PF07501">
    <property type="entry name" value="G5"/>
    <property type="match status" value="1"/>
</dbReference>
<feature type="chain" id="PRO_5004432533" evidence="3">
    <location>
        <begin position="29"/>
        <end position="594"/>
    </location>
</feature>
<dbReference type="Pfam" id="PF04294">
    <property type="entry name" value="VanW"/>
    <property type="match status" value="1"/>
</dbReference>
<comment type="caution">
    <text evidence="5">The sequence shown here is derived from an EMBL/GenBank/DDBJ whole genome shotgun (WGS) entry which is preliminary data.</text>
</comment>
<dbReference type="SMART" id="SM01208">
    <property type="entry name" value="G5"/>
    <property type="match status" value="1"/>
</dbReference>
<proteinExistence type="predicted"/>
<protein>
    <submittedName>
        <fullName evidence="5">Uncharacterized vancomycin resistance protein</fullName>
    </submittedName>
</protein>
<evidence type="ECO:0000256" key="2">
    <source>
        <dbReference type="SAM" id="MobiDB-lite"/>
    </source>
</evidence>
<name>R6TRA9_9FIRM</name>
<dbReference type="PANTHER" id="PTHR35788:SF1">
    <property type="entry name" value="EXPORTED PROTEIN"/>
    <property type="match status" value="1"/>
</dbReference>
<feature type="domain" description="G5" evidence="4">
    <location>
        <begin position="379"/>
        <end position="456"/>
    </location>
</feature>
<dbReference type="InterPro" id="IPR007391">
    <property type="entry name" value="Vancomycin_resist_VanW"/>
</dbReference>
<dbReference type="InterPro" id="IPR011098">
    <property type="entry name" value="G5_dom"/>
</dbReference>
<feature type="region of interest" description="Disordered" evidence="2">
    <location>
        <begin position="481"/>
        <end position="507"/>
    </location>
</feature>
<evidence type="ECO:0000259" key="4">
    <source>
        <dbReference type="SMART" id="SM01208"/>
    </source>
</evidence>
<accession>R6TRA9</accession>
<sequence length="594" mass="64882">MKINKKALLLGTMAFVLVAASGMVSAYASGSSGTKKAKVQTITEGVCIGSVDVGGMTKEEAKKAVDAYVDSIKDTSFSLKGANSSFDATAQEMSVSADTDAAADEALSVCHEGSLIDRFVESEELKKGNVAVNMYLSVDKQKTANMIYDKSDELNIKAVDNSLQRNGDSFDFVPGQEGKEVDVVKSVYAINDFLQNSWDGSANEIELVTNTVQPRGSKEELSKIKDNLGGFSTDFSSSAAGRAANVKNACSLINGSVIYPGEQFSVYEAISPITTDNGYQIAGAYENGQVVDSVGGGVCQVATTLYNAVIRAELDIVQRYNHSMIVSYVKPSDDAAIAGTYKDLKFKNNLDNPVYIEGYCSGGIITFNVYGVETRPANREISFRSETLSEEDPVTQFNFDAGQPVGYFNTEQSAHKGVTARLWKTVTVDGTVQSDEVFNNSKYKSSPKIVTVGTAGASAEVVAQLQAAAAANDEGSVKSIAASAAAAGQGQGPQNPEPETQGDRQHRLRHRIRMRQGRHRVRRPRLQIRMQQGRHKVLRHSRQTRMRQDRHREHRRSKCPQVVVSDVVICNQCTWLQQYTKYIIIRNRKTHEKR</sequence>
<dbReference type="EMBL" id="CBFV010000036">
    <property type="protein sequence ID" value="CDC72349.1"/>
    <property type="molecule type" value="Genomic_DNA"/>
</dbReference>
<dbReference type="InterPro" id="IPR052913">
    <property type="entry name" value="Glycopeptide_resist_protein"/>
</dbReference>
<dbReference type="Proteomes" id="UP000018162">
    <property type="component" value="Unassembled WGS sequence"/>
</dbReference>
<dbReference type="AlphaFoldDB" id="R6TRA9"/>
<feature type="signal peptide" evidence="3">
    <location>
        <begin position="1"/>
        <end position="28"/>
    </location>
</feature>
<evidence type="ECO:0000256" key="1">
    <source>
        <dbReference type="ARBA" id="ARBA00022729"/>
    </source>
</evidence>
<keyword evidence="1 3" id="KW-0732">Signal</keyword>
<evidence type="ECO:0000256" key="3">
    <source>
        <dbReference type="SAM" id="SignalP"/>
    </source>
</evidence>
<evidence type="ECO:0000313" key="5">
    <source>
        <dbReference type="EMBL" id="CDC72349.1"/>
    </source>
</evidence>
<feature type="compositionally biased region" description="Low complexity" evidence="2">
    <location>
        <begin position="481"/>
        <end position="494"/>
    </location>
</feature>